<dbReference type="InterPro" id="IPR050485">
    <property type="entry name" value="Proline_metab_enzyme"/>
</dbReference>
<dbReference type="InterPro" id="IPR015590">
    <property type="entry name" value="Aldehyde_DH_dom"/>
</dbReference>
<dbReference type="Pfam" id="PF00171">
    <property type="entry name" value="Aldedh"/>
    <property type="match status" value="1"/>
</dbReference>
<proteinExistence type="inferred from homology"/>
<dbReference type="Proteomes" id="UP000664385">
    <property type="component" value="Unassembled WGS sequence"/>
</dbReference>
<evidence type="ECO:0000256" key="6">
    <source>
        <dbReference type="PIRSR" id="PIRSR000197-1"/>
    </source>
</evidence>
<dbReference type="GO" id="GO:0010133">
    <property type="term" value="P:L-proline catabolic process to L-glutamate"/>
    <property type="evidence" value="ECO:0007669"/>
    <property type="project" value="InterPro"/>
</dbReference>
<evidence type="ECO:0000259" key="10">
    <source>
        <dbReference type="Pfam" id="PF00171"/>
    </source>
</evidence>
<dbReference type="GO" id="GO:0003842">
    <property type="term" value="F:L-glutamate gamma-semialdehyde dehydrogenase activity"/>
    <property type="evidence" value="ECO:0007669"/>
    <property type="project" value="UniProtKB-EC"/>
</dbReference>
<dbReference type="SUPFAM" id="SSF53720">
    <property type="entry name" value="ALDH-like"/>
    <property type="match status" value="1"/>
</dbReference>
<comment type="caution">
    <text evidence="12">The sequence shown here is derived from an EMBL/GenBank/DDBJ whole genome shotgun (WGS) entry which is preliminary data.</text>
</comment>
<dbReference type="RefSeq" id="WP_206822404.1">
    <property type="nucleotide sequence ID" value="NZ_JAEMWU010000001.1"/>
</dbReference>
<dbReference type="InterPro" id="IPR002872">
    <property type="entry name" value="Proline_DH_dom"/>
</dbReference>
<dbReference type="InterPro" id="IPR029510">
    <property type="entry name" value="Ald_DH_CS_GLU"/>
</dbReference>
<evidence type="ECO:0000259" key="11">
    <source>
        <dbReference type="Pfam" id="PF01619"/>
    </source>
</evidence>
<dbReference type="AlphaFoldDB" id="A0A939DT39"/>
<dbReference type="PIRSF" id="PIRSF000197">
    <property type="entry name" value="Bifunct_PutA"/>
    <property type="match status" value="1"/>
</dbReference>
<dbReference type="PROSITE" id="PS00687">
    <property type="entry name" value="ALDEHYDE_DEHYDR_GLU"/>
    <property type="match status" value="1"/>
</dbReference>
<dbReference type="PROSITE" id="PS00070">
    <property type="entry name" value="ALDEHYDE_DEHYDR_CYS"/>
    <property type="match status" value="1"/>
</dbReference>
<name>A0A939DT39_9MICO</name>
<evidence type="ECO:0000256" key="9">
    <source>
        <dbReference type="SAM" id="MobiDB-lite"/>
    </source>
</evidence>
<reference evidence="12" key="1">
    <citation type="submission" date="2020-12" db="EMBL/GenBank/DDBJ databases">
        <title>PHA producing bacteria isolated from mangrove.</title>
        <authorList>
            <person name="Zheng W."/>
            <person name="Yu S."/>
            <person name="Huang Y."/>
        </authorList>
    </citation>
    <scope>NUCLEOTIDE SEQUENCE</scope>
    <source>
        <strain evidence="12">GN8-5</strain>
    </source>
</reference>
<dbReference type="InterPro" id="IPR029041">
    <property type="entry name" value="FAD-linked_oxidoreductase-like"/>
</dbReference>
<dbReference type="Pfam" id="PF01619">
    <property type="entry name" value="Pro_dh"/>
    <property type="match status" value="1"/>
</dbReference>
<dbReference type="PANTHER" id="PTHR42862">
    <property type="entry name" value="DELTA-1-PYRROLINE-5-CARBOXYLATE DEHYDROGENASE 1, ISOFORM A-RELATED"/>
    <property type="match status" value="1"/>
</dbReference>
<keyword evidence="3 8" id="KW-0560">Oxidoreductase</keyword>
<dbReference type="InterPro" id="IPR016162">
    <property type="entry name" value="Ald_DH_N"/>
</dbReference>
<evidence type="ECO:0000256" key="8">
    <source>
        <dbReference type="RuleBase" id="RU003345"/>
    </source>
</evidence>
<dbReference type="GO" id="GO:0004657">
    <property type="term" value="F:proline dehydrogenase activity"/>
    <property type="evidence" value="ECO:0007669"/>
    <property type="project" value="InterPro"/>
</dbReference>
<evidence type="ECO:0000256" key="5">
    <source>
        <dbReference type="ARBA" id="ARBA00048142"/>
    </source>
</evidence>
<dbReference type="SUPFAM" id="SSF51730">
    <property type="entry name" value="FAD-linked oxidoreductase"/>
    <property type="match status" value="1"/>
</dbReference>
<gene>
    <name evidence="12" type="ORF">JF543_00210</name>
</gene>
<dbReference type="GO" id="GO:0003700">
    <property type="term" value="F:DNA-binding transcription factor activity"/>
    <property type="evidence" value="ECO:0007669"/>
    <property type="project" value="InterPro"/>
</dbReference>
<feature type="domain" description="Proline dehydrogenase" evidence="11">
    <location>
        <begin position="134"/>
        <end position="421"/>
    </location>
</feature>
<evidence type="ECO:0000313" key="12">
    <source>
        <dbReference type="EMBL" id="MBN8204375.1"/>
    </source>
</evidence>
<comment type="pathway">
    <text evidence="1">Amino-acid degradation; L-proline degradation into L-glutamate; L-glutamate from L-proline: step 2/2.</text>
</comment>
<evidence type="ECO:0000256" key="7">
    <source>
        <dbReference type="PROSITE-ProRule" id="PRU10007"/>
    </source>
</evidence>
<evidence type="ECO:0000256" key="3">
    <source>
        <dbReference type="ARBA" id="ARBA00023002"/>
    </source>
</evidence>
<dbReference type="Gene3D" id="3.40.309.10">
    <property type="entry name" value="Aldehyde Dehydrogenase, Chain A, domain 2"/>
    <property type="match status" value="1"/>
</dbReference>
<evidence type="ECO:0000313" key="13">
    <source>
        <dbReference type="Proteomes" id="UP000664385"/>
    </source>
</evidence>
<dbReference type="PANTHER" id="PTHR42862:SF1">
    <property type="entry name" value="DELTA-1-PYRROLINE-5-CARBOXYLATE DEHYDROGENASE 2, ISOFORM A-RELATED"/>
    <property type="match status" value="1"/>
</dbReference>
<dbReference type="Gene3D" id="3.40.605.10">
    <property type="entry name" value="Aldehyde Dehydrogenase, Chain A, domain 1"/>
    <property type="match status" value="1"/>
</dbReference>
<dbReference type="Gene3D" id="3.20.20.220">
    <property type="match status" value="1"/>
</dbReference>
<comment type="similarity">
    <text evidence="8">Belongs to the aldehyde dehydrogenase family.</text>
</comment>
<comment type="catalytic activity">
    <reaction evidence="5">
        <text>L-glutamate 5-semialdehyde + NAD(+) + H2O = L-glutamate + NADH + 2 H(+)</text>
        <dbReference type="Rhea" id="RHEA:30235"/>
        <dbReference type="ChEBI" id="CHEBI:15377"/>
        <dbReference type="ChEBI" id="CHEBI:15378"/>
        <dbReference type="ChEBI" id="CHEBI:29985"/>
        <dbReference type="ChEBI" id="CHEBI:57540"/>
        <dbReference type="ChEBI" id="CHEBI:57945"/>
        <dbReference type="ChEBI" id="CHEBI:58066"/>
        <dbReference type="EC" id="1.2.1.88"/>
    </reaction>
</comment>
<evidence type="ECO:0000256" key="4">
    <source>
        <dbReference type="ARBA" id="ARBA00023027"/>
    </source>
</evidence>
<feature type="region of interest" description="Disordered" evidence="9">
    <location>
        <begin position="451"/>
        <end position="472"/>
    </location>
</feature>
<evidence type="ECO:0000256" key="2">
    <source>
        <dbReference type="ARBA" id="ARBA00012884"/>
    </source>
</evidence>
<dbReference type="InterPro" id="IPR025703">
    <property type="entry name" value="Bifunct_PutA"/>
</dbReference>
<feature type="compositionally biased region" description="Basic and acidic residues" evidence="9">
    <location>
        <begin position="458"/>
        <end position="472"/>
    </location>
</feature>
<dbReference type="EC" id="1.2.1.88" evidence="2"/>
<feature type="active site" evidence="6">
    <location>
        <position position="800"/>
    </location>
</feature>
<keyword evidence="4" id="KW-0520">NAD</keyword>
<dbReference type="InterPro" id="IPR016161">
    <property type="entry name" value="Ald_DH/histidinol_DH"/>
</dbReference>
<organism evidence="12 13">
    <name type="scientific">Microbacterium esteraromaticum</name>
    <dbReference type="NCBI Taxonomy" id="57043"/>
    <lineage>
        <taxon>Bacteria</taxon>
        <taxon>Bacillati</taxon>
        <taxon>Actinomycetota</taxon>
        <taxon>Actinomycetes</taxon>
        <taxon>Micrococcales</taxon>
        <taxon>Microbacteriaceae</taxon>
        <taxon>Microbacterium</taxon>
    </lineage>
</organism>
<protein>
    <recommendedName>
        <fullName evidence="2">L-glutamate gamma-semialdehyde dehydrogenase</fullName>
        <ecNumber evidence="2">1.2.1.88</ecNumber>
    </recommendedName>
</protein>
<sequence>MAEQSSSPTGSDLAEAAVELAARWVLQAADEHVDPAAERLAGVLQDPKGMPFTLGFVDGVMRPESASAAASNLHRVATLAPDFLPWYLRGVVRLGGGVAPLLPVPTVPIARRVLREMVGHLIVDARPDKLGPALQKLRVSGSRLNLNLLGEAVLGEAEAKRRLDGIHALIRRDDVDYVSVKVSAIISRISMWAFDEIVDQVIERLLPLYVTAAANGTFINLDMEEYRDLDLTVAVFTRLLEDPRLKRLEAGIVLQTYLPDALPALRELTAWARDRVDHGGAPIKVRLVKGANLAMEKVDAVMHGWPQAPYTTKLDTDANYLRCLDEAFTPRNAAAVRIGVAGHNLFDIAYAWLLAGEREVRDAIEFEMLLGMAQGQVAAVAREVGEVLLYVPVVDPAEFDVAISYLVRRLDENASPSNFLSAAFHLAEDPSLFERERLRFVDSLTRKDDRTLQIGPRRTQDRNAPAHESVRPAPRRAVEREDLTGVVLDIARGSEDDGDAFLQTAVYARHELAVAVDGTAGAPGFENTPDSDPALPANREWARGILARVAEPDACALGLDSVRAARIDDERMLEQTLDRVQAGGAQWGARPASERAEILQRAAVALQTRRGDLIEIAAVETGKVFSEADIEVSEAVDFAKYYASRARELDAVSGARFEPAQVTVVTPPWNFPLAIPAGGVLAALAAGSGVVFKPAHQARRCAAVIAEALWQAGVPRDVLALVDLGERELGRRLIAHPSVDRVILTGAWDTAALFRSWRPDLPLLAETSGKNAIVITPTADLDLAVADLVRSAFGHAGQKCSAASLAILVGPVGRSKRFVRQLADAVKSMRVAWPSDPTAEIGPVIEQPQGKLAWALNDLEGDEKWLIRPRSLDDSGRLWSPGVRAGVQPGSRTHLEEFFGPMLGVMHAATLSDAIEMQNAVAYGLTAGLHTQDPADLELWLDRVQAGNLYVNRGITGAIVQRQPFGGWKRSSVGPGAKAGGPNYLVGLGRWRSQSRGKVSSTLHLRGLDTRISTLIEAAQPSLGFDEFEWLRQAALSDAVAWDREFGQVRDVSHLGVERNLFRYRPVPVTVRATSDAGLHEVLRVVFAGIRAGAPFVLSVPAGLPAGVRGQLSDLEVLIAVESDAEWIDRIARRGGAVHSGGVDAVTSDAGASGRVDAGRVRLVGSREAVAALHADLARAVAGDPDLAVYDNEVTTAGRLELLPFVHEQAISITAHRFGDPDDWSAGVI</sequence>
<evidence type="ECO:0000256" key="1">
    <source>
        <dbReference type="ARBA" id="ARBA00004786"/>
    </source>
</evidence>
<dbReference type="EMBL" id="JAEMWU010000001">
    <property type="protein sequence ID" value="MBN8204375.1"/>
    <property type="molecule type" value="Genomic_DNA"/>
</dbReference>
<dbReference type="GO" id="GO:0009898">
    <property type="term" value="C:cytoplasmic side of plasma membrane"/>
    <property type="evidence" value="ECO:0007669"/>
    <property type="project" value="TreeGrafter"/>
</dbReference>
<feature type="domain" description="Aldehyde dehydrogenase" evidence="10">
    <location>
        <begin position="573"/>
        <end position="981"/>
    </location>
</feature>
<feature type="active site" evidence="6 7">
    <location>
        <position position="766"/>
    </location>
</feature>
<accession>A0A939DT39</accession>
<dbReference type="InterPro" id="IPR016163">
    <property type="entry name" value="Ald_DH_C"/>
</dbReference>
<dbReference type="InterPro" id="IPR016160">
    <property type="entry name" value="Ald_DH_CS_CYS"/>
</dbReference>